<gene>
    <name evidence="4" type="ORF">BJ875DRAFT_526572</name>
</gene>
<feature type="zinc finger region" description="C3H1-type" evidence="1">
    <location>
        <begin position="4"/>
        <end position="26"/>
    </location>
</feature>
<keyword evidence="1" id="KW-0479">Metal-binding</keyword>
<feature type="region of interest" description="Disordered" evidence="2">
    <location>
        <begin position="297"/>
        <end position="319"/>
    </location>
</feature>
<feature type="compositionally biased region" description="Polar residues" evidence="2">
    <location>
        <begin position="32"/>
        <end position="56"/>
    </location>
</feature>
<dbReference type="OrthoDB" id="420564at2759"/>
<dbReference type="GO" id="GO:0008270">
    <property type="term" value="F:zinc ion binding"/>
    <property type="evidence" value="ECO:0007669"/>
    <property type="project" value="UniProtKB-KW"/>
</dbReference>
<reference evidence="4" key="1">
    <citation type="journal article" date="2021" name="IMA Fungus">
        <title>Genomic characterization of three marine fungi, including Emericellopsis atlantica sp. nov. with signatures of a generalist lifestyle and marine biomass degradation.</title>
        <authorList>
            <person name="Hagestad O.C."/>
            <person name="Hou L."/>
            <person name="Andersen J.H."/>
            <person name="Hansen E.H."/>
            <person name="Altermark B."/>
            <person name="Li C."/>
            <person name="Kuhnert E."/>
            <person name="Cox R.J."/>
            <person name="Crous P.W."/>
            <person name="Spatafora J.W."/>
            <person name="Lail K."/>
            <person name="Amirebrahimi M."/>
            <person name="Lipzen A."/>
            <person name="Pangilinan J."/>
            <person name="Andreopoulos W."/>
            <person name="Hayes R.D."/>
            <person name="Ng V."/>
            <person name="Grigoriev I.V."/>
            <person name="Jackson S.A."/>
            <person name="Sutton T.D.S."/>
            <person name="Dobson A.D.W."/>
            <person name="Rama T."/>
        </authorList>
    </citation>
    <scope>NUCLEOTIDE SEQUENCE</scope>
    <source>
        <strain evidence="4">TRa018bII</strain>
    </source>
</reference>
<feature type="domain" description="C3H1-type" evidence="3">
    <location>
        <begin position="4"/>
        <end position="26"/>
    </location>
</feature>
<name>A0A9P7YM17_9HELO</name>
<keyword evidence="5" id="KW-1185">Reference proteome</keyword>
<dbReference type="Pfam" id="PF00642">
    <property type="entry name" value="zf-CCCH"/>
    <property type="match status" value="1"/>
</dbReference>
<evidence type="ECO:0000259" key="3">
    <source>
        <dbReference type="PROSITE" id="PS50103"/>
    </source>
</evidence>
<organism evidence="4 5">
    <name type="scientific">Amylocarpus encephaloides</name>
    <dbReference type="NCBI Taxonomy" id="45428"/>
    <lineage>
        <taxon>Eukaryota</taxon>
        <taxon>Fungi</taxon>
        <taxon>Dikarya</taxon>
        <taxon>Ascomycota</taxon>
        <taxon>Pezizomycotina</taxon>
        <taxon>Leotiomycetes</taxon>
        <taxon>Helotiales</taxon>
        <taxon>Helotiales incertae sedis</taxon>
        <taxon>Amylocarpus</taxon>
    </lineage>
</organism>
<sequence>MAALCIAFQNGRCNFGARCRFIHESVERLSATEPSPGSSSVHVHTRQVSSTATPRNSSEKKAPGATNGPSLPKPSRGPSREAARMLKGAGVLISTLYAELPETPLQVGDPVEIKNCEFQASYSWKDVEHPTIYVPSCPPKWSPPNGPFQMAKDRTKKTSTGKRSPAAAVDPMFQALLHMHPDYNMTPIALVTDRNSLRKLLTFASNGSGKWRIDVDMVGDTMFFSPWEDFRRMLINGQQDTGYGHEFEKHITSVQPGMEDVLCHDRVVRYNLGGMECLVRFEADAYVEDENHLAAEDTSPINKAGRLESNEPRPSPPVLKPPYKLVHLIPRGQPVNPTSIVEIKSHSGLKPNTSKALPQLWISQTKLLCSGRHVHGLVTDELRLRVMEEELGRWRERNQGNLQNMMRVIRDIKAIAREQKRCTVICQKADGRTSLRVYRGKGGEFAIRPEVVERCWGRWGGS</sequence>
<proteinExistence type="predicted"/>
<dbReference type="Proteomes" id="UP000824998">
    <property type="component" value="Unassembled WGS sequence"/>
</dbReference>
<evidence type="ECO:0000256" key="2">
    <source>
        <dbReference type="SAM" id="MobiDB-lite"/>
    </source>
</evidence>
<keyword evidence="1" id="KW-0862">Zinc</keyword>
<keyword evidence="1" id="KW-0863">Zinc-finger</keyword>
<accession>A0A9P7YM17</accession>
<dbReference type="EMBL" id="MU251412">
    <property type="protein sequence ID" value="KAG9236243.1"/>
    <property type="molecule type" value="Genomic_DNA"/>
</dbReference>
<dbReference type="Gene3D" id="4.10.1000.10">
    <property type="entry name" value="Zinc finger, CCCH-type"/>
    <property type="match status" value="1"/>
</dbReference>
<dbReference type="InterPro" id="IPR000571">
    <property type="entry name" value="Znf_CCCH"/>
</dbReference>
<evidence type="ECO:0000256" key="1">
    <source>
        <dbReference type="PROSITE-ProRule" id="PRU00723"/>
    </source>
</evidence>
<dbReference type="AlphaFoldDB" id="A0A9P7YM17"/>
<comment type="caution">
    <text evidence="4">The sequence shown here is derived from an EMBL/GenBank/DDBJ whole genome shotgun (WGS) entry which is preliminary data.</text>
</comment>
<feature type="region of interest" description="Disordered" evidence="2">
    <location>
        <begin position="31"/>
        <end position="82"/>
    </location>
</feature>
<protein>
    <recommendedName>
        <fullName evidence="3">C3H1-type domain-containing protein</fullName>
    </recommendedName>
</protein>
<evidence type="ECO:0000313" key="5">
    <source>
        <dbReference type="Proteomes" id="UP000824998"/>
    </source>
</evidence>
<dbReference type="PANTHER" id="PTHR35179:SF2">
    <property type="entry name" value="START DOMAIN-CONTAINING PROTEIN"/>
    <property type="match status" value="1"/>
</dbReference>
<evidence type="ECO:0000313" key="4">
    <source>
        <dbReference type="EMBL" id="KAG9236243.1"/>
    </source>
</evidence>
<dbReference type="PANTHER" id="PTHR35179">
    <property type="entry name" value="PROTEIN CBG02620"/>
    <property type="match status" value="1"/>
</dbReference>
<dbReference type="PROSITE" id="PS50103">
    <property type="entry name" value="ZF_C3H1"/>
    <property type="match status" value="1"/>
</dbReference>